<accession>A0A9N7YJ87</accession>
<reference evidence="1" key="1">
    <citation type="submission" date="2020-03" db="EMBL/GenBank/DDBJ databases">
        <authorList>
            <person name="Weist P."/>
        </authorList>
    </citation>
    <scope>NUCLEOTIDE SEQUENCE</scope>
</reference>
<name>A0A9N7YJ87_PLEPL</name>
<evidence type="ECO:0000313" key="2">
    <source>
        <dbReference type="Proteomes" id="UP001153269"/>
    </source>
</evidence>
<gene>
    <name evidence="1" type="ORF">PLEPLA_LOCUS15594</name>
</gene>
<dbReference type="EMBL" id="CADEAL010000986">
    <property type="protein sequence ID" value="CAB1427653.1"/>
    <property type="molecule type" value="Genomic_DNA"/>
</dbReference>
<dbReference type="AlphaFoldDB" id="A0A9N7YJ87"/>
<protein>
    <submittedName>
        <fullName evidence="1">Uncharacterized protein</fullName>
    </submittedName>
</protein>
<keyword evidence="2" id="KW-1185">Reference proteome</keyword>
<comment type="caution">
    <text evidence="1">The sequence shown here is derived from an EMBL/GenBank/DDBJ whole genome shotgun (WGS) entry which is preliminary data.</text>
</comment>
<evidence type="ECO:0000313" key="1">
    <source>
        <dbReference type="EMBL" id="CAB1427653.1"/>
    </source>
</evidence>
<sequence length="100" mass="10638">MGACAGSTAEPELKVTRGVIATSPLPFVHSRQFVFQKSAAGEKAFGRLSSSVTFIPGRYRCGAVTGGHRLKNLPLVVEKCPGVFPETPAPFQAPPTQIHF</sequence>
<dbReference type="Proteomes" id="UP001153269">
    <property type="component" value="Unassembled WGS sequence"/>
</dbReference>
<proteinExistence type="predicted"/>
<organism evidence="1 2">
    <name type="scientific">Pleuronectes platessa</name>
    <name type="common">European plaice</name>
    <dbReference type="NCBI Taxonomy" id="8262"/>
    <lineage>
        <taxon>Eukaryota</taxon>
        <taxon>Metazoa</taxon>
        <taxon>Chordata</taxon>
        <taxon>Craniata</taxon>
        <taxon>Vertebrata</taxon>
        <taxon>Euteleostomi</taxon>
        <taxon>Actinopterygii</taxon>
        <taxon>Neopterygii</taxon>
        <taxon>Teleostei</taxon>
        <taxon>Neoteleostei</taxon>
        <taxon>Acanthomorphata</taxon>
        <taxon>Carangaria</taxon>
        <taxon>Pleuronectiformes</taxon>
        <taxon>Pleuronectoidei</taxon>
        <taxon>Pleuronectidae</taxon>
        <taxon>Pleuronectes</taxon>
    </lineage>
</organism>